<protein>
    <recommendedName>
        <fullName evidence="3">Phospholipase D</fullName>
    </recommendedName>
    <alternativeName>
        <fullName evidence="5">Choline phosphatase</fullName>
    </alternativeName>
</protein>
<dbReference type="Pfam" id="PF13091">
    <property type="entry name" value="PLDc_2"/>
    <property type="match status" value="2"/>
</dbReference>
<dbReference type="RefSeq" id="WP_160662001.1">
    <property type="nucleotide sequence ID" value="NZ_BAABDV010000004.1"/>
</dbReference>
<keyword evidence="8" id="KW-1185">Reference proteome</keyword>
<dbReference type="OrthoDB" id="9814092at2"/>
<evidence type="ECO:0000256" key="1">
    <source>
        <dbReference type="ARBA" id="ARBA00003145"/>
    </source>
</evidence>
<keyword evidence="4" id="KW-0964">Secreted</keyword>
<organism evidence="7 8">
    <name type="scientific">Qipengyuania pelagi</name>
    <dbReference type="NCBI Taxonomy" id="994320"/>
    <lineage>
        <taxon>Bacteria</taxon>
        <taxon>Pseudomonadati</taxon>
        <taxon>Pseudomonadota</taxon>
        <taxon>Alphaproteobacteria</taxon>
        <taxon>Sphingomonadales</taxon>
        <taxon>Erythrobacteraceae</taxon>
        <taxon>Qipengyuania</taxon>
    </lineage>
</organism>
<comment type="subcellular location">
    <subcellularLocation>
        <location evidence="2">Secreted</location>
    </subcellularLocation>
</comment>
<accession>A0A844YB84</accession>
<dbReference type="CDD" id="cd09110">
    <property type="entry name" value="PLDc_CLS_1"/>
    <property type="match status" value="1"/>
</dbReference>
<dbReference type="InterPro" id="IPR001736">
    <property type="entry name" value="PLipase_D/transphosphatidylase"/>
</dbReference>
<comment type="function">
    <text evidence="1">Could be a virulence factor.</text>
</comment>
<evidence type="ECO:0000256" key="4">
    <source>
        <dbReference type="ARBA" id="ARBA00022525"/>
    </source>
</evidence>
<feature type="domain" description="PLD phosphodiesterase" evidence="6">
    <location>
        <begin position="129"/>
        <end position="156"/>
    </location>
</feature>
<evidence type="ECO:0000256" key="5">
    <source>
        <dbReference type="ARBA" id="ARBA00029594"/>
    </source>
</evidence>
<sequence>MAQPAPLPDRDSQASSERAAAWQDAEPFTVEAQGQSLTFYPAGQDRLDALVALIDGAETSFRAFYYMYGDDACGERVRDALVRAAQRGVAVSLAIDGFGSDKVDDDFFAPLVEAGGRFTRFQAKWSRRYLIRNHQKLAIADRARAMIGGFNVEKGYFAPPDQNGWHDLGLTVEGSAVDLLDRWLDKLDTWIADSEAQFRAIKRTVSQWDGGEGAVRLLIGGPSRHLSSWAQCVQRDLEEGRRLDMVMAYFSPPMKLLRRIGRIAQKGETRLIMAAKSDNGATIGATRSLYDYLLRKRAHIFEFAPCKLHMKIVVLDDAVYLGSANFDMRSLYINLELMLRIEDRGLADTMRDFIAAHEDASNRITSDQHRREASLWNRIRWNVSWFLVTVMDYNVSRGLNLGL</sequence>
<evidence type="ECO:0000256" key="3">
    <source>
        <dbReference type="ARBA" id="ARBA00018392"/>
    </source>
</evidence>
<dbReference type="InterPro" id="IPR025202">
    <property type="entry name" value="PLD-like_dom"/>
</dbReference>
<feature type="domain" description="PLD phosphodiesterase" evidence="6">
    <location>
        <begin position="308"/>
        <end position="330"/>
    </location>
</feature>
<evidence type="ECO:0000313" key="7">
    <source>
        <dbReference type="EMBL" id="MXO55131.1"/>
    </source>
</evidence>
<evidence type="ECO:0000259" key="6">
    <source>
        <dbReference type="PROSITE" id="PS50035"/>
    </source>
</evidence>
<dbReference type="Gene3D" id="3.30.870.10">
    <property type="entry name" value="Endonuclease Chain A"/>
    <property type="match status" value="2"/>
</dbReference>
<dbReference type="GO" id="GO:0030572">
    <property type="term" value="F:phosphatidyltransferase activity"/>
    <property type="evidence" value="ECO:0007669"/>
    <property type="project" value="UniProtKB-ARBA"/>
</dbReference>
<dbReference type="AlphaFoldDB" id="A0A844YB84"/>
<proteinExistence type="predicted"/>
<name>A0A844YB84_9SPHN</name>
<reference evidence="7 8" key="1">
    <citation type="submission" date="2019-12" db="EMBL/GenBank/DDBJ databases">
        <title>Genomic-based taxomic classification of the family Erythrobacteraceae.</title>
        <authorList>
            <person name="Xu L."/>
        </authorList>
    </citation>
    <scope>NUCLEOTIDE SEQUENCE [LARGE SCALE GENOMIC DNA]</scope>
    <source>
        <strain evidence="7 8">JCM 17468</strain>
    </source>
</reference>
<evidence type="ECO:0000313" key="8">
    <source>
        <dbReference type="Proteomes" id="UP000430272"/>
    </source>
</evidence>
<dbReference type="SMART" id="SM00155">
    <property type="entry name" value="PLDc"/>
    <property type="match status" value="2"/>
</dbReference>
<evidence type="ECO:0000256" key="2">
    <source>
        <dbReference type="ARBA" id="ARBA00004613"/>
    </source>
</evidence>
<comment type="caution">
    <text evidence="7">The sequence shown here is derived from an EMBL/GenBank/DDBJ whole genome shotgun (WGS) entry which is preliminary data.</text>
</comment>
<dbReference type="PANTHER" id="PTHR21248:SF12">
    <property type="entry name" value="CARDIOLIPIN SYNTHASE C"/>
    <property type="match status" value="1"/>
</dbReference>
<dbReference type="Proteomes" id="UP000430272">
    <property type="component" value="Unassembled WGS sequence"/>
</dbReference>
<dbReference type="PROSITE" id="PS50035">
    <property type="entry name" value="PLD"/>
    <property type="match status" value="2"/>
</dbReference>
<dbReference type="PANTHER" id="PTHR21248">
    <property type="entry name" value="CARDIOLIPIN SYNTHASE"/>
    <property type="match status" value="1"/>
</dbReference>
<gene>
    <name evidence="7" type="ORF">GRI47_14095</name>
</gene>
<dbReference type="GO" id="GO:0032049">
    <property type="term" value="P:cardiolipin biosynthetic process"/>
    <property type="evidence" value="ECO:0007669"/>
    <property type="project" value="UniProtKB-ARBA"/>
</dbReference>
<dbReference type="GO" id="GO:0005576">
    <property type="term" value="C:extracellular region"/>
    <property type="evidence" value="ECO:0007669"/>
    <property type="project" value="UniProtKB-SubCell"/>
</dbReference>
<dbReference type="EMBL" id="WTYD01000004">
    <property type="protein sequence ID" value="MXO55131.1"/>
    <property type="molecule type" value="Genomic_DNA"/>
</dbReference>
<dbReference type="SUPFAM" id="SSF56024">
    <property type="entry name" value="Phospholipase D/nuclease"/>
    <property type="match status" value="2"/>
</dbReference>